<proteinExistence type="predicted"/>
<protein>
    <submittedName>
        <fullName evidence="2">Uncharacterized protein</fullName>
    </submittedName>
</protein>
<name>A0A915M3F1_MELJA</name>
<evidence type="ECO:0000313" key="1">
    <source>
        <dbReference type="Proteomes" id="UP000887561"/>
    </source>
</evidence>
<dbReference type="AlphaFoldDB" id="A0A915M3F1"/>
<accession>A0A915M3F1</accession>
<dbReference type="WBParaSite" id="scaffold2940_cov284.g5705">
    <property type="protein sequence ID" value="scaffold2940_cov284.g5705"/>
    <property type="gene ID" value="scaffold2940_cov284.g5705"/>
</dbReference>
<dbReference type="Proteomes" id="UP000887561">
    <property type="component" value="Unplaced"/>
</dbReference>
<reference evidence="2" key="1">
    <citation type="submission" date="2022-11" db="UniProtKB">
        <authorList>
            <consortium name="WormBaseParasite"/>
        </authorList>
    </citation>
    <scope>IDENTIFICATION</scope>
</reference>
<evidence type="ECO:0000313" key="2">
    <source>
        <dbReference type="WBParaSite" id="scaffold2940_cov284.g5705"/>
    </source>
</evidence>
<sequence length="511" mass="59289">MKAGKLEKEDLQKLKQIKRNAIKCTHENVKEKVYESFTSVENFLEFINNWENISDGDDLLIFLFRILSTLENQNIFIANSQIYEALFKRYIYTLNPSQYNGETQALHFLSVSFSVLLKTNLFGPLLINWWRFRFFLQNSINCLMDIAFGQNSPFSLSNEQKTQNNSDSVKDCVIQLLSAPKGLSKNFQISSIGILLELVVQRPELLFEMNIGLNWFVPTINQSALGTILINILSKWLDSPIIREKCELKFIVEQLFCPFISFDSIHDPSAKIDLFAHIGCQIENLNSVKIKSCTIELFSDLLNVPYARHEFFDNHWEKAFFFYKQIRLPDLFSISLRDDFLLAEISYLDNQKDDSFIDLLEIYRSVVLFKIVCEKFPEISKILPKSVRIEAINNNNLINSVVESFNLNENISNKDEKKRNSFLLIDRLNEVNNFLNKPTKLEFLTLINTFLIVNLEEFRRTRSVSILNNSRHSSTTANFDDCNNNVSGVISTFSEETSSVVELHKRLFQSN</sequence>
<organism evidence="1 2">
    <name type="scientific">Meloidogyne javanica</name>
    <name type="common">Root-knot nematode worm</name>
    <dbReference type="NCBI Taxonomy" id="6303"/>
    <lineage>
        <taxon>Eukaryota</taxon>
        <taxon>Metazoa</taxon>
        <taxon>Ecdysozoa</taxon>
        <taxon>Nematoda</taxon>
        <taxon>Chromadorea</taxon>
        <taxon>Rhabditida</taxon>
        <taxon>Tylenchina</taxon>
        <taxon>Tylenchomorpha</taxon>
        <taxon>Tylenchoidea</taxon>
        <taxon>Meloidogynidae</taxon>
        <taxon>Meloidogyninae</taxon>
        <taxon>Meloidogyne</taxon>
        <taxon>Meloidogyne incognita group</taxon>
    </lineage>
</organism>
<keyword evidence="1" id="KW-1185">Reference proteome</keyword>